<dbReference type="PRINTS" id="PR00081">
    <property type="entry name" value="GDHRDH"/>
</dbReference>
<dbReference type="InterPro" id="IPR002347">
    <property type="entry name" value="SDR_fam"/>
</dbReference>
<dbReference type="Pfam" id="PF00106">
    <property type="entry name" value="adh_short"/>
    <property type="match status" value="1"/>
</dbReference>
<dbReference type="Gene3D" id="3.40.50.720">
    <property type="entry name" value="NAD(P)-binding Rossmann-like Domain"/>
    <property type="match status" value="1"/>
</dbReference>
<sequence>MTNWTAADLPSFAERTVIITGANSGLGAVTARELARRGATIVMAVRDIRKGETAARTMAGQVEVRELDLQDLSSVRRFADGVGTADVLINNAGIMAAPFSLTVDGFESQIGTNHLGHFALTNLLLPKLSDRVVTVSSMAHWPGRIRLDDLNWQARRYSPWLAYSQSKLANLLFTSELQRRLAAAGSPLRAIAVHPGYSHTNLQGASGRKLGDALMSAATRVVATDADFGARQTLYAASQDLPGDTFVGPRFGYLGRTQPVGRSRRPRMRPWPPSCGRCPSSSRRRNSPSEVTWATLAPGVPGRGDGPFAHLRATTAAARRATRRADPATPGAQPLPRPARNPGVGRRATLTAPGAQSRRRPARNPGGTAPRRPHRASPSAPRLAVRTAPRRPRGAPLSLGGGHLRHLPEERRE</sequence>
<protein>
    <submittedName>
        <fullName evidence="5">Short chain dehydrogenase family protein</fullName>
    </submittedName>
</protein>
<evidence type="ECO:0000256" key="3">
    <source>
        <dbReference type="RuleBase" id="RU000363"/>
    </source>
</evidence>
<dbReference type="PRINTS" id="PR00080">
    <property type="entry name" value="SDRFAMILY"/>
</dbReference>
<dbReference type="EMBL" id="JAOG01000001">
    <property type="protein sequence ID" value="EUA57761.1"/>
    <property type="molecule type" value="Genomic_DNA"/>
</dbReference>
<name>X8CPI0_MYCIT</name>
<accession>X8CPI0</accession>
<organism evidence="5 6">
    <name type="scientific">Mycobacterium intracellulare 1956</name>
    <dbReference type="NCBI Taxonomy" id="1299331"/>
    <lineage>
        <taxon>Bacteria</taxon>
        <taxon>Bacillati</taxon>
        <taxon>Actinomycetota</taxon>
        <taxon>Actinomycetes</taxon>
        <taxon>Mycobacteriales</taxon>
        <taxon>Mycobacteriaceae</taxon>
        <taxon>Mycobacterium</taxon>
        <taxon>Mycobacterium avium complex (MAC)</taxon>
    </lineage>
</organism>
<dbReference type="Proteomes" id="UP000020825">
    <property type="component" value="Unassembled WGS sequence"/>
</dbReference>
<evidence type="ECO:0000256" key="4">
    <source>
        <dbReference type="SAM" id="MobiDB-lite"/>
    </source>
</evidence>
<dbReference type="PANTHER" id="PTHR24320:SF148">
    <property type="entry name" value="NAD(P)-BINDING ROSSMANN-FOLD SUPERFAMILY PROTEIN"/>
    <property type="match status" value="1"/>
</dbReference>
<comment type="caution">
    <text evidence="5">The sequence shown here is derived from an EMBL/GenBank/DDBJ whole genome shotgun (WGS) entry which is preliminary data.</text>
</comment>
<dbReference type="AlphaFoldDB" id="X8CPI0"/>
<reference evidence="5 6" key="1">
    <citation type="submission" date="2013-12" db="EMBL/GenBank/DDBJ databases">
        <authorList>
            <person name="Zelazny A."/>
            <person name="Olivier K."/>
            <person name="Holland S."/>
            <person name="Lenaerts A."/>
            <person name="Ordway D."/>
            <person name="DeGroote M.A."/>
            <person name="Parker T."/>
            <person name="Sizemore C."/>
            <person name="Tallon L.J."/>
            <person name="Sadzewicz L.K."/>
            <person name="Sengamalay N."/>
            <person name="Fraser C.M."/>
            <person name="Hine E."/>
            <person name="Shefchek K.A."/>
            <person name="Das S.P."/>
            <person name="Tettelin H."/>
        </authorList>
    </citation>
    <scope>NUCLEOTIDE SEQUENCE [LARGE SCALE GENOMIC DNA]</scope>
    <source>
        <strain evidence="5 6">1956</strain>
    </source>
</reference>
<dbReference type="PANTHER" id="PTHR24320">
    <property type="entry name" value="RETINOL DEHYDROGENASE"/>
    <property type="match status" value="1"/>
</dbReference>
<gene>
    <name evidence="5" type="ORF">I550_0889</name>
</gene>
<dbReference type="SUPFAM" id="SSF51735">
    <property type="entry name" value="NAD(P)-binding Rossmann-fold domains"/>
    <property type="match status" value="1"/>
</dbReference>
<evidence type="ECO:0000256" key="2">
    <source>
        <dbReference type="ARBA" id="ARBA00023002"/>
    </source>
</evidence>
<keyword evidence="2" id="KW-0560">Oxidoreductase</keyword>
<dbReference type="PATRIC" id="fig|1299331.3.peg.866"/>
<feature type="region of interest" description="Disordered" evidence="4">
    <location>
        <begin position="257"/>
        <end position="291"/>
    </location>
</feature>
<feature type="region of interest" description="Disordered" evidence="4">
    <location>
        <begin position="315"/>
        <end position="413"/>
    </location>
</feature>
<dbReference type="InterPro" id="IPR036291">
    <property type="entry name" value="NAD(P)-bd_dom_sf"/>
</dbReference>
<dbReference type="GO" id="GO:0016491">
    <property type="term" value="F:oxidoreductase activity"/>
    <property type="evidence" value="ECO:0007669"/>
    <property type="project" value="UniProtKB-KW"/>
</dbReference>
<proteinExistence type="inferred from homology"/>
<comment type="similarity">
    <text evidence="1 3">Belongs to the short-chain dehydrogenases/reductases (SDR) family.</text>
</comment>
<evidence type="ECO:0000313" key="6">
    <source>
        <dbReference type="Proteomes" id="UP000020825"/>
    </source>
</evidence>
<evidence type="ECO:0000256" key="1">
    <source>
        <dbReference type="ARBA" id="ARBA00006484"/>
    </source>
</evidence>
<evidence type="ECO:0000313" key="5">
    <source>
        <dbReference type="EMBL" id="EUA57761.1"/>
    </source>
</evidence>